<dbReference type="RefSeq" id="WP_099020185.1">
    <property type="nucleotide sequence ID" value="NZ_NIHB01000006.1"/>
</dbReference>
<dbReference type="Gene3D" id="6.10.250.240">
    <property type="match status" value="1"/>
</dbReference>
<comment type="function">
    <text evidence="7">May play a role in DNA repair. It seems to be involved in an RecBC-independent recombinational process of DNA repair. It may act with RecF and RecO.</text>
</comment>
<comment type="similarity">
    <text evidence="7">Belongs to the RecR family.</text>
</comment>
<dbReference type="Pfam" id="PF13662">
    <property type="entry name" value="Toprim_4"/>
    <property type="match status" value="1"/>
</dbReference>
<organism evidence="9 10">
    <name type="scientific">Marinicella litoralis</name>
    <dbReference type="NCBI Taxonomy" id="644220"/>
    <lineage>
        <taxon>Bacteria</taxon>
        <taxon>Pseudomonadati</taxon>
        <taxon>Pseudomonadota</taxon>
        <taxon>Gammaproteobacteria</taxon>
        <taxon>Lysobacterales</taxon>
        <taxon>Marinicellaceae</taxon>
        <taxon>Marinicella</taxon>
    </lineage>
</organism>
<dbReference type="GO" id="GO:0008270">
    <property type="term" value="F:zinc ion binding"/>
    <property type="evidence" value="ECO:0007669"/>
    <property type="project" value="UniProtKB-KW"/>
</dbReference>
<accession>A0A4R6XF29</accession>
<dbReference type="NCBIfam" id="TIGR00615">
    <property type="entry name" value="recR"/>
    <property type="match status" value="1"/>
</dbReference>
<dbReference type="HAMAP" id="MF_00017">
    <property type="entry name" value="RecR"/>
    <property type="match status" value="1"/>
</dbReference>
<evidence type="ECO:0000256" key="4">
    <source>
        <dbReference type="ARBA" id="ARBA00022833"/>
    </source>
</evidence>
<keyword evidence="5 7" id="KW-0233">DNA recombination</keyword>
<protein>
    <recommendedName>
        <fullName evidence="7">Recombination protein RecR</fullName>
    </recommendedName>
</protein>
<dbReference type="AlphaFoldDB" id="A0A4R6XF29"/>
<evidence type="ECO:0000313" key="9">
    <source>
        <dbReference type="EMBL" id="TDR16264.1"/>
    </source>
</evidence>
<keyword evidence="6 7" id="KW-0234">DNA repair</keyword>
<reference evidence="9 10" key="1">
    <citation type="submission" date="2019-03" db="EMBL/GenBank/DDBJ databases">
        <title>Genomic Encyclopedia of Type Strains, Phase IV (KMG-IV): sequencing the most valuable type-strain genomes for metagenomic binning, comparative biology and taxonomic classification.</title>
        <authorList>
            <person name="Goeker M."/>
        </authorList>
    </citation>
    <scope>NUCLEOTIDE SEQUENCE [LARGE SCALE GENOMIC DNA]</scope>
    <source>
        <strain evidence="9 10">DSM 25488</strain>
    </source>
</reference>
<dbReference type="OrthoDB" id="9802672at2"/>
<proteinExistence type="inferred from homology"/>
<dbReference type="InterPro" id="IPR034137">
    <property type="entry name" value="TOPRIM_RecR"/>
</dbReference>
<dbReference type="PROSITE" id="PS50880">
    <property type="entry name" value="TOPRIM"/>
    <property type="match status" value="1"/>
</dbReference>
<dbReference type="EMBL" id="SNZB01000008">
    <property type="protein sequence ID" value="TDR16264.1"/>
    <property type="molecule type" value="Genomic_DNA"/>
</dbReference>
<comment type="caution">
    <text evidence="9">The sequence shown here is derived from an EMBL/GenBank/DDBJ whole genome shotgun (WGS) entry which is preliminary data.</text>
</comment>
<evidence type="ECO:0000256" key="2">
    <source>
        <dbReference type="ARBA" id="ARBA00022763"/>
    </source>
</evidence>
<gene>
    <name evidence="7" type="primary">recR</name>
    <name evidence="9" type="ORF">C8D91_2789</name>
</gene>
<feature type="domain" description="Toprim" evidence="8">
    <location>
        <begin position="77"/>
        <end position="170"/>
    </location>
</feature>
<dbReference type="GO" id="GO:0003677">
    <property type="term" value="F:DNA binding"/>
    <property type="evidence" value="ECO:0007669"/>
    <property type="project" value="UniProtKB-UniRule"/>
</dbReference>
<evidence type="ECO:0000256" key="1">
    <source>
        <dbReference type="ARBA" id="ARBA00022723"/>
    </source>
</evidence>
<dbReference type="GO" id="GO:0006281">
    <property type="term" value="P:DNA repair"/>
    <property type="evidence" value="ECO:0007669"/>
    <property type="project" value="UniProtKB-UniRule"/>
</dbReference>
<dbReference type="InterPro" id="IPR006171">
    <property type="entry name" value="TOPRIM_dom"/>
</dbReference>
<dbReference type="Pfam" id="PF21175">
    <property type="entry name" value="RecR_C"/>
    <property type="match status" value="1"/>
</dbReference>
<dbReference type="PANTHER" id="PTHR30446:SF0">
    <property type="entry name" value="RECOMBINATION PROTEIN RECR"/>
    <property type="match status" value="1"/>
</dbReference>
<dbReference type="Pfam" id="PF21176">
    <property type="entry name" value="RecR_HhH"/>
    <property type="match status" value="1"/>
</dbReference>
<feature type="zinc finger region" description="C4-type" evidence="7">
    <location>
        <begin position="54"/>
        <end position="69"/>
    </location>
</feature>
<dbReference type="CDD" id="cd01025">
    <property type="entry name" value="TOPRIM_recR"/>
    <property type="match status" value="1"/>
</dbReference>
<evidence type="ECO:0000256" key="3">
    <source>
        <dbReference type="ARBA" id="ARBA00022771"/>
    </source>
</evidence>
<name>A0A4R6XF29_9GAMM</name>
<dbReference type="Proteomes" id="UP000295724">
    <property type="component" value="Unassembled WGS sequence"/>
</dbReference>
<dbReference type="InterPro" id="IPR000093">
    <property type="entry name" value="DNA_Rcmb_RecR"/>
</dbReference>
<dbReference type="GO" id="GO:0006310">
    <property type="term" value="P:DNA recombination"/>
    <property type="evidence" value="ECO:0007669"/>
    <property type="project" value="UniProtKB-UniRule"/>
</dbReference>
<evidence type="ECO:0000256" key="7">
    <source>
        <dbReference type="HAMAP-Rule" id="MF_00017"/>
    </source>
</evidence>
<dbReference type="SUPFAM" id="SSF111304">
    <property type="entry name" value="Recombination protein RecR"/>
    <property type="match status" value="1"/>
</dbReference>
<keyword evidence="2 7" id="KW-0227">DNA damage</keyword>
<keyword evidence="1 7" id="KW-0479">Metal-binding</keyword>
<keyword evidence="3 7" id="KW-0863">Zinc-finger</keyword>
<evidence type="ECO:0000313" key="10">
    <source>
        <dbReference type="Proteomes" id="UP000295724"/>
    </source>
</evidence>
<dbReference type="InterPro" id="IPR023627">
    <property type="entry name" value="Rcmb_RecR"/>
</dbReference>
<dbReference type="PANTHER" id="PTHR30446">
    <property type="entry name" value="RECOMBINATION PROTEIN RECR"/>
    <property type="match status" value="1"/>
</dbReference>
<dbReference type="SMART" id="SM00493">
    <property type="entry name" value="TOPRIM"/>
    <property type="match status" value="1"/>
</dbReference>
<dbReference type="InterPro" id="IPR015967">
    <property type="entry name" value="Rcmb_RecR_Znf"/>
</dbReference>
<evidence type="ECO:0000256" key="6">
    <source>
        <dbReference type="ARBA" id="ARBA00023204"/>
    </source>
</evidence>
<evidence type="ECO:0000259" key="8">
    <source>
        <dbReference type="PROSITE" id="PS50880"/>
    </source>
</evidence>
<sequence length="193" mass="20917">MSLISELMNALQILPGVGAKTAQRLTFHLLQKDKLGGKHLAETLLKSIELINECESCRTLTEHPMCKICANPNRDVSKVCVVETPADIIQIEQATDFKGKYFVLHGKLSPIDGIGPAELKMNKLVELLIDCDELIIATGSTVEGETTAQFLSHLAEKGGIKATRLAHGVPLGGDLEYIDNSTLAHAFASRTQL</sequence>
<evidence type="ECO:0000256" key="5">
    <source>
        <dbReference type="ARBA" id="ARBA00023172"/>
    </source>
</evidence>
<keyword evidence="10" id="KW-1185">Reference proteome</keyword>
<keyword evidence="4 7" id="KW-0862">Zinc</keyword>
<dbReference type="PROSITE" id="PS01300">
    <property type="entry name" value="RECR"/>
    <property type="match status" value="1"/>
</dbReference>
<dbReference type="Gene3D" id="3.40.1360.10">
    <property type="match status" value="1"/>
</dbReference>
<dbReference type="Gene3D" id="1.10.8.420">
    <property type="entry name" value="RecR Domain 1"/>
    <property type="match status" value="1"/>
</dbReference>